<evidence type="ECO:0000256" key="5">
    <source>
        <dbReference type="ARBA" id="ARBA00022853"/>
    </source>
</evidence>
<gene>
    <name evidence="18" type="ORF">CJ030_MR0G001714</name>
</gene>
<dbReference type="Gene3D" id="3.30.160.360">
    <property type="match status" value="1"/>
</dbReference>
<evidence type="ECO:0000256" key="6">
    <source>
        <dbReference type="ARBA" id="ARBA00022964"/>
    </source>
</evidence>
<organism evidence="18 19">
    <name type="scientific">Morella rubra</name>
    <name type="common">Chinese bayberry</name>
    <dbReference type="NCBI Taxonomy" id="262757"/>
    <lineage>
        <taxon>Eukaryota</taxon>
        <taxon>Viridiplantae</taxon>
        <taxon>Streptophyta</taxon>
        <taxon>Embryophyta</taxon>
        <taxon>Tracheophyta</taxon>
        <taxon>Spermatophyta</taxon>
        <taxon>Magnoliopsida</taxon>
        <taxon>eudicotyledons</taxon>
        <taxon>Gunneridae</taxon>
        <taxon>Pentapetalae</taxon>
        <taxon>rosids</taxon>
        <taxon>fabids</taxon>
        <taxon>Fagales</taxon>
        <taxon>Myricaceae</taxon>
        <taxon>Morella</taxon>
    </lineage>
</organism>
<dbReference type="SMART" id="SM00545">
    <property type="entry name" value="JmjN"/>
    <property type="match status" value="1"/>
</dbReference>
<evidence type="ECO:0000256" key="14">
    <source>
        <dbReference type="ARBA" id="ARBA00051640"/>
    </source>
</evidence>
<dbReference type="InterPro" id="IPR003888">
    <property type="entry name" value="FYrich_N"/>
</dbReference>
<dbReference type="EMBL" id="RXIC02000041">
    <property type="protein sequence ID" value="KAB1201654.1"/>
    <property type="molecule type" value="Genomic_DNA"/>
</dbReference>
<comment type="catalytic activity">
    <reaction evidence="14">
        <text>N(6),N(6),N(6)-trimethyl-L-lysyl(4)-[histone H3] + 2-oxoglutarate + O2 = N(6),N(6)-dimethyl-L-lysyl(4)-[histone H3] + formaldehyde + succinate + CO2</text>
        <dbReference type="Rhea" id="RHEA:60212"/>
        <dbReference type="Rhea" id="RHEA-COMP:15537"/>
        <dbReference type="Rhea" id="RHEA-COMP:15540"/>
        <dbReference type="ChEBI" id="CHEBI:15379"/>
        <dbReference type="ChEBI" id="CHEBI:16526"/>
        <dbReference type="ChEBI" id="CHEBI:16810"/>
        <dbReference type="ChEBI" id="CHEBI:16842"/>
        <dbReference type="ChEBI" id="CHEBI:30031"/>
        <dbReference type="ChEBI" id="CHEBI:61961"/>
        <dbReference type="ChEBI" id="CHEBI:61976"/>
    </reaction>
    <physiologicalReaction direction="left-to-right" evidence="14">
        <dbReference type="Rhea" id="RHEA:60213"/>
    </physiologicalReaction>
</comment>
<dbReference type="Pfam" id="PF02375">
    <property type="entry name" value="JmjN"/>
    <property type="match status" value="1"/>
</dbReference>
<dbReference type="Pfam" id="PF02373">
    <property type="entry name" value="JmjC"/>
    <property type="match status" value="1"/>
</dbReference>
<evidence type="ECO:0000256" key="9">
    <source>
        <dbReference type="ARBA" id="ARBA00023015"/>
    </source>
</evidence>
<evidence type="ECO:0000259" key="17">
    <source>
        <dbReference type="PROSITE" id="PS51184"/>
    </source>
</evidence>
<comment type="catalytic activity">
    <reaction evidence="13">
        <text>N(6)-methyl-L-lysyl(4)-[histone H3] + 2-oxoglutarate + O2 = L-lysyl(4)-[histone H3] + formaldehyde + succinate + CO2</text>
        <dbReference type="Rhea" id="RHEA:60220"/>
        <dbReference type="Rhea" id="RHEA-COMP:15543"/>
        <dbReference type="Rhea" id="RHEA-COMP:15547"/>
        <dbReference type="ChEBI" id="CHEBI:15379"/>
        <dbReference type="ChEBI" id="CHEBI:16526"/>
        <dbReference type="ChEBI" id="CHEBI:16810"/>
        <dbReference type="ChEBI" id="CHEBI:16842"/>
        <dbReference type="ChEBI" id="CHEBI:29969"/>
        <dbReference type="ChEBI" id="CHEBI:30031"/>
        <dbReference type="ChEBI" id="CHEBI:61929"/>
    </reaction>
    <physiologicalReaction direction="left-to-right" evidence="13">
        <dbReference type="Rhea" id="RHEA:60221"/>
    </physiologicalReaction>
</comment>
<dbReference type="GO" id="GO:0051093">
    <property type="term" value="P:negative regulation of developmental process"/>
    <property type="evidence" value="ECO:0007669"/>
    <property type="project" value="UniProtKB-ARBA"/>
</dbReference>
<dbReference type="PROSITE" id="PS51184">
    <property type="entry name" value="JMJC"/>
    <property type="match status" value="1"/>
</dbReference>
<dbReference type="Pfam" id="PF05964">
    <property type="entry name" value="FYRN"/>
    <property type="match status" value="1"/>
</dbReference>
<feature type="domain" description="JmjN" evidence="16">
    <location>
        <begin position="61"/>
        <end position="102"/>
    </location>
</feature>
<evidence type="ECO:0000256" key="13">
    <source>
        <dbReference type="ARBA" id="ARBA00050935"/>
    </source>
</evidence>
<keyword evidence="7" id="KW-0560">Oxidoreductase</keyword>
<comment type="cofactor">
    <cofactor evidence="1">
        <name>Fe(2+)</name>
        <dbReference type="ChEBI" id="CHEBI:29033"/>
    </cofactor>
</comment>
<dbReference type="SMART" id="SM00541">
    <property type="entry name" value="FYRN"/>
    <property type="match status" value="1"/>
</dbReference>
<dbReference type="FunFam" id="3.30.160.360:FF:000005">
    <property type="entry name" value="Putative lysine-specific demethylase JMJ16"/>
    <property type="match status" value="1"/>
</dbReference>
<dbReference type="GO" id="GO:0000785">
    <property type="term" value="C:chromatin"/>
    <property type="evidence" value="ECO:0007669"/>
    <property type="project" value="TreeGrafter"/>
</dbReference>
<keyword evidence="9" id="KW-0805">Transcription regulation</keyword>
<feature type="region of interest" description="Disordered" evidence="15">
    <location>
        <begin position="127"/>
        <end position="152"/>
    </location>
</feature>
<comment type="caution">
    <text evidence="18">The sequence shown here is derived from an EMBL/GenBank/DDBJ whole genome shotgun (WGS) entry which is preliminary data.</text>
</comment>
<dbReference type="PROSITE" id="PS51183">
    <property type="entry name" value="JMJN"/>
    <property type="match status" value="1"/>
</dbReference>
<keyword evidence="6" id="KW-0223">Dioxygenase</keyword>
<accession>A0A6A1UME0</accession>
<feature type="region of interest" description="Disordered" evidence="15">
    <location>
        <begin position="1"/>
        <end position="35"/>
    </location>
</feature>
<dbReference type="InterPro" id="IPR003349">
    <property type="entry name" value="JmjN"/>
</dbReference>
<dbReference type="InterPro" id="IPR004198">
    <property type="entry name" value="Znf_C5HC2"/>
</dbReference>
<feature type="compositionally biased region" description="Polar residues" evidence="15">
    <location>
        <begin position="17"/>
        <end position="33"/>
    </location>
</feature>
<dbReference type="GO" id="GO:0045814">
    <property type="term" value="P:negative regulation of gene expression, epigenetic"/>
    <property type="evidence" value="ECO:0007669"/>
    <property type="project" value="UniProtKB-ARBA"/>
</dbReference>
<dbReference type="GO" id="GO:0034647">
    <property type="term" value="F:histone H3K4me/H3K4me2/H3K4me3 demethylase activity"/>
    <property type="evidence" value="ECO:0007669"/>
    <property type="project" value="TreeGrafter"/>
</dbReference>
<name>A0A6A1UME0_9ROSI</name>
<dbReference type="GO" id="GO:0032259">
    <property type="term" value="P:methylation"/>
    <property type="evidence" value="ECO:0007669"/>
    <property type="project" value="UniProtKB-KW"/>
</dbReference>
<dbReference type="GO" id="GO:0048731">
    <property type="term" value="P:system development"/>
    <property type="evidence" value="ECO:0007669"/>
    <property type="project" value="UniProtKB-ARBA"/>
</dbReference>
<feature type="domain" description="JmjC" evidence="17">
    <location>
        <begin position="186"/>
        <end position="360"/>
    </location>
</feature>
<dbReference type="GO" id="GO:0005634">
    <property type="term" value="C:nucleus"/>
    <property type="evidence" value="ECO:0007669"/>
    <property type="project" value="UniProtKB-SubCell"/>
</dbReference>
<dbReference type="PROSITE" id="PS51543">
    <property type="entry name" value="FYRC"/>
    <property type="match status" value="1"/>
</dbReference>
<comment type="catalytic activity">
    <reaction evidence="12">
        <text>N(6),N(6)-dimethyl-L-lysyl(4)-[histone H3] + 2-oxoglutarate + O2 = N(6)-methyl-L-lysyl(4)-[histone H3] + formaldehyde + succinate + CO2</text>
        <dbReference type="Rhea" id="RHEA:60216"/>
        <dbReference type="Rhea" id="RHEA-COMP:15540"/>
        <dbReference type="Rhea" id="RHEA-COMP:15543"/>
        <dbReference type="ChEBI" id="CHEBI:15379"/>
        <dbReference type="ChEBI" id="CHEBI:16526"/>
        <dbReference type="ChEBI" id="CHEBI:16810"/>
        <dbReference type="ChEBI" id="CHEBI:16842"/>
        <dbReference type="ChEBI" id="CHEBI:30031"/>
        <dbReference type="ChEBI" id="CHEBI:61929"/>
        <dbReference type="ChEBI" id="CHEBI:61976"/>
    </reaction>
    <physiologicalReaction direction="left-to-right" evidence="12">
        <dbReference type="Rhea" id="RHEA:60217"/>
    </physiologicalReaction>
</comment>
<dbReference type="AlphaFoldDB" id="A0A6A1UME0"/>
<comment type="subcellular location">
    <subcellularLocation>
        <location evidence="2">Nucleus</location>
    </subcellularLocation>
</comment>
<dbReference type="Pfam" id="PF02928">
    <property type="entry name" value="zf-C5HC2"/>
    <property type="match status" value="1"/>
</dbReference>
<dbReference type="GO" id="GO:0046872">
    <property type="term" value="F:metal ion binding"/>
    <property type="evidence" value="ECO:0007669"/>
    <property type="project" value="UniProtKB-KW"/>
</dbReference>
<keyword evidence="18" id="KW-0489">Methyltransferase</keyword>
<dbReference type="SUPFAM" id="SSF51197">
    <property type="entry name" value="Clavaminate synthase-like"/>
    <property type="match status" value="1"/>
</dbReference>
<evidence type="ECO:0000256" key="12">
    <source>
        <dbReference type="ARBA" id="ARBA00050619"/>
    </source>
</evidence>
<keyword evidence="18" id="KW-0808">Transferase</keyword>
<dbReference type="OrthoDB" id="1678912at2759"/>
<dbReference type="PROSITE" id="PS51542">
    <property type="entry name" value="FYRN"/>
    <property type="match status" value="1"/>
</dbReference>
<evidence type="ECO:0000256" key="8">
    <source>
        <dbReference type="ARBA" id="ARBA00023004"/>
    </source>
</evidence>
<sequence>MEQFKLAAESRTEEVFQDQSSTHPPKSANTFDTAVTGCPRSPKISARWDPAEACRPIIDEAPVFYPTIEEFEDTLGYIAKICPKAESYGICRIVPPSSWIPPCPLKKEDIWERVKFSTRIQQVDLLQNREPMRKKSRGRKRKRRKHSRMGTSRRRSNFTLADFQRYADSFIECYFGTKDSEVDSNTGEVEQNKRRNLSVEDIEGEYWRIVEQPTDEVRKRYLRSSSAMALCWDVLFFCWHVEDHHLYSLNYLHWGDPKVWYGVPGTHASSLENAMRKNLPDLFEEQPDLLNELVTQLSPSVLKSEGVPVYRVVQHSGEFVLTFPRAYHSGFNCGFNCAEAVNVAPVDWLVHGQNAVELYSEQRRKTSISHDKLLLGAALEAVQALGELSILGKETPRNLRWKDLCGIDGVLTNAVKTRVQMEKERLDCLPIGLKLKKMEKDFDVEKERECLICFYDLYLSAASCKCSPDQFSCLKHASQFCSCEIDNRFVLLRYSMTELNKLVDILEGQVDAANVWESDDLGFVSTNKVVSVSKLDVESDTYGRNSHGQRERSFFLLENREKLNINVPCMGPPSCSHVSSEVIQSESQHGSFSLGTSHMSIDSHNSVVNDETTFMNTEGKVGQDCCIDLNLNIICDEDESGLLVISDCFNSKSCREEEKTCTTDCKQEIIYISDTTSKPDIMQHESDCNLSVSPVLVNKDDPLCSRDVQHSCSISGNKLFGVDILSLRSHSKVPSYSLLEREPMDTPDVKIFNGSYPMKKWDPCIETIKIGTVMFGRLWCSKQAIFPKGYTSRVMFFSVLTPTKISSYISEVLDAGFLGPLFKVTLEDFPSENFTNVSPEKCWEMVLQRLRERLVGQSNLGERGQLPLQPLQSINGLQMFGFLSPHIIQAIEALDPNHQCVEYWNHRCLVPPSLDTTSAEIHTHLTELLYRRHKGKDFDMNLTKQD</sequence>
<keyword evidence="8" id="KW-0408">Iron</keyword>
<dbReference type="InterPro" id="IPR003889">
    <property type="entry name" value="FYrich_C"/>
</dbReference>
<keyword evidence="10" id="KW-0804">Transcription</keyword>
<evidence type="ECO:0000256" key="7">
    <source>
        <dbReference type="ARBA" id="ARBA00023002"/>
    </source>
</evidence>
<keyword evidence="5" id="KW-0156">Chromatin regulator</keyword>
<reference evidence="18 19" key="1">
    <citation type="journal article" date="2019" name="Plant Biotechnol. J.">
        <title>The red bayberry genome and genetic basis of sex determination.</title>
        <authorList>
            <person name="Jia H.M."/>
            <person name="Jia H.J."/>
            <person name="Cai Q.L."/>
            <person name="Wang Y."/>
            <person name="Zhao H.B."/>
            <person name="Yang W.F."/>
            <person name="Wang G.Y."/>
            <person name="Li Y.H."/>
            <person name="Zhan D.L."/>
            <person name="Shen Y.T."/>
            <person name="Niu Q.F."/>
            <person name="Chang L."/>
            <person name="Qiu J."/>
            <person name="Zhao L."/>
            <person name="Xie H.B."/>
            <person name="Fu W.Y."/>
            <person name="Jin J."/>
            <person name="Li X.W."/>
            <person name="Jiao Y."/>
            <person name="Zhou C.C."/>
            <person name="Tu T."/>
            <person name="Chai C.Y."/>
            <person name="Gao J.L."/>
            <person name="Fan L.J."/>
            <person name="van de Weg E."/>
            <person name="Wang J.Y."/>
            <person name="Gao Z.S."/>
        </authorList>
    </citation>
    <scope>NUCLEOTIDE SEQUENCE [LARGE SCALE GENOMIC DNA]</scope>
    <source>
        <tissue evidence="18">Leaves</tissue>
    </source>
</reference>
<evidence type="ECO:0000256" key="11">
    <source>
        <dbReference type="ARBA" id="ARBA00023242"/>
    </source>
</evidence>
<keyword evidence="11" id="KW-0539">Nucleus</keyword>
<dbReference type="InterPro" id="IPR003347">
    <property type="entry name" value="JmjC_dom"/>
</dbReference>
<dbReference type="GO" id="GO:0048589">
    <property type="term" value="P:developmental growth"/>
    <property type="evidence" value="ECO:0007669"/>
    <property type="project" value="UniProtKB-ARBA"/>
</dbReference>
<evidence type="ECO:0000256" key="1">
    <source>
        <dbReference type="ARBA" id="ARBA00001954"/>
    </source>
</evidence>
<evidence type="ECO:0000256" key="15">
    <source>
        <dbReference type="SAM" id="MobiDB-lite"/>
    </source>
</evidence>
<evidence type="ECO:0000256" key="2">
    <source>
        <dbReference type="ARBA" id="ARBA00004123"/>
    </source>
</evidence>
<evidence type="ECO:0000313" key="19">
    <source>
        <dbReference type="Proteomes" id="UP000516437"/>
    </source>
</evidence>
<dbReference type="GO" id="GO:0008168">
    <property type="term" value="F:methyltransferase activity"/>
    <property type="evidence" value="ECO:0007669"/>
    <property type="project" value="UniProtKB-KW"/>
</dbReference>
<protein>
    <submittedName>
        <fullName evidence="18">Putative lysine-specific demethylase JMJ14</fullName>
    </submittedName>
</protein>
<dbReference type="SMART" id="SM00542">
    <property type="entry name" value="FYRC"/>
    <property type="match status" value="1"/>
</dbReference>
<feature type="compositionally biased region" description="Basic residues" evidence="15">
    <location>
        <begin position="132"/>
        <end position="152"/>
    </location>
</feature>
<evidence type="ECO:0000256" key="3">
    <source>
        <dbReference type="ARBA" id="ARBA00006801"/>
    </source>
</evidence>
<evidence type="ECO:0000256" key="4">
    <source>
        <dbReference type="ARBA" id="ARBA00022723"/>
    </source>
</evidence>
<keyword evidence="19" id="KW-1185">Reference proteome</keyword>
<evidence type="ECO:0000313" key="18">
    <source>
        <dbReference type="EMBL" id="KAB1201654.1"/>
    </source>
</evidence>
<dbReference type="Gene3D" id="2.60.120.650">
    <property type="entry name" value="Cupin"/>
    <property type="match status" value="2"/>
</dbReference>
<evidence type="ECO:0000256" key="10">
    <source>
        <dbReference type="ARBA" id="ARBA00023163"/>
    </source>
</evidence>
<evidence type="ECO:0000259" key="16">
    <source>
        <dbReference type="PROSITE" id="PS51183"/>
    </source>
</evidence>
<comment type="similarity">
    <text evidence="3">Belongs to the JARID1 histone demethylase family.</text>
</comment>
<dbReference type="PANTHER" id="PTHR10694:SF105">
    <property type="entry name" value="LYSINE-SPECIFIC DEMETHYLASE JMJ14"/>
    <property type="match status" value="1"/>
</dbReference>
<dbReference type="Pfam" id="PF05965">
    <property type="entry name" value="FYRC"/>
    <property type="match status" value="1"/>
</dbReference>
<keyword evidence="4" id="KW-0479">Metal-binding</keyword>
<dbReference type="PANTHER" id="PTHR10694">
    <property type="entry name" value="LYSINE-SPECIFIC DEMETHYLASE"/>
    <property type="match status" value="1"/>
</dbReference>
<proteinExistence type="inferred from homology"/>
<dbReference type="Proteomes" id="UP000516437">
    <property type="component" value="Unassembled WGS sequence"/>
</dbReference>
<dbReference type="SMART" id="SM00558">
    <property type="entry name" value="JmjC"/>
    <property type="match status" value="1"/>
</dbReference>